<proteinExistence type="predicted"/>
<evidence type="ECO:0000259" key="1">
    <source>
        <dbReference type="PROSITE" id="PS51502"/>
    </source>
</evidence>
<accession>A0ABW0NV06</accession>
<evidence type="ECO:0000313" key="3">
    <source>
        <dbReference type="Proteomes" id="UP001596039"/>
    </source>
</evidence>
<dbReference type="InterPro" id="IPR011008">
    <property type="entry name" value="Dimeric_a/b-barrel"/>
</dbReference>
<protein>
    <submittedName>
        <fullName evidence="2">Dabb family protein</fullName>
    </submittedName>
</protein>
<reference evidence="3" key="1">
    <citation type="journal article" date="2019" name="Int. J. Syst. Evol. Microbiol.">
        <title>The Global Catalogue of Microorganisms (GCM) 10K type strain sequencing project: providing services to taxonomists for standard genome sequencing and annotation.</title>
        <authorList>
            <consortium name="The Broad Institute Genomics Platform"/>
            <consortium name="The Broad Institute Genome Sequencing Center for Infectious Disease"/>
            <person name="Wu L."/>
            <person name="Ma J."/>
        </authorList>
    </citation>
    <scope>NUCLEOTIDE SEQUENCE [LARGE SCALE GENOMIC DNA]</scope>
    <source>
        <strain evidence="3">CGMCC 4.6997</strain>
    </source>
</reference>
<dbReference type="SUPFAM" id="SSF54909">
    <property type="entry name" value="Dimeric alpha+beta barrel"/>
    <property type="match status" value="1"/>
</dbReference>
<dbReference type="SMART" id="SM00886">
    <property type="entry name" value="Dabb"/>
    <property type="match status" value="1"/>
</dbReference>
<gene>
    <name evidence="2" type="ORF">ACFPJ4_12965</name>
</gene>
<dbReference type="InterPro" id="IPR013097">
    <property type="entry name" value="Dabb"/>
</dbReference>
<comment type="caution">
    <text evidence="2">The sequence shown here is derived from an EMBL/GenBank/DDBJ whole genome shotgun (WGS) entry which is preliminary data.</text>
</comment>
<dbReference type="Proteomes" id="UP001596039">
    <property type="component" value="Unassembled WGS sequence"/>
</dbReference>
<sequence length="110" mass="11958">MIVHLASFVWKDGTSPEQVAGVTAALYEMAREVPQLRFYLCGENLRLRPAGADFGVLALVDDPAGLDAYLDGEAHQRVQREWLSTMVASRQAAQLSSDALSVTGDWLAGH</sequence>
<keyword evidence="3" id="KW-1185">Reference proteome</keyword>
<dbReference type="Pfam" id="PF07876">
    <property type="entry name" value="Dabb"/>
    <property type="match status" value="1"/>
</dbReference>
<evidence type="ECO:0000313" key="2">
    <source>
        <dbReference type="EMBL" id="MFC5503153.1"/>
    </source>
</evidence>
<feature type="domain" description="Stress-response A/B barrel" evidence="1">
    <location>
        <begin position="2"/>
        <end position="95"/>
    </location>
</feature>
<organism evidence="2 3">
    <name type="scientific">Lysinimonas soli</name>
    <dbReference type="NCBI Taxonomy" id="1074233"/>
    <lineage>
        <taxon>Bacteria</taxon>
        <taxon>Bacillati</taxon>
        <taxon>Actinomycetota</taxon>
        <taxon>Actinomycetes</taxon>
        <taxon>Micrococcales</taxon>
        <taxon>Microbacteriaceae</taxon>
        <taxon>Lysinimonas</taxon>
    </lineage>
</organism>
<dbReference type="PROSITE" id="PS51502">
    <property type="entry name" value="S_R_A_B_BARREL"/>
    <property type="match status" value="1"/>
</dbReference>
<name>A0ABW0NV06_9MICO</name>
<dbReference type="EMBL" id="JBHSMG010000003">
    <property type="protein sequence ID" value="MFC5503153.1"/>
    <property type="molecule type" value="Genomic_DNA"/>
</dbReference>
<dbReference type="RefSeq" id="WP_386740865.1">
    <property type="nucleotide sequence ID" value="NZ_JBHSMG010000003.1"/>
</dbReference>
<dbReference type="Gene3D" id="3.30.70.100">
    <property type="match status" value="1"/>
</dbReference>